<evidence type="ECO:0000256" key="1">
    <source>
        <dbReference type="SAM" id="SignalP"/>
    </source>
</evidence>
<gene>
    <name evidence="2" type="ORF">CLV60_106282</name>
</gene>
<keyword evidence="3" id="KW-1185">Reference proteome</keyword>
<dbReference type="Gene3D" id="2.40.160.20">
    <property type="match status" value="1"/>
</dbReference>
<organism evidence="2 3">
    <name type="scientific">Dyadobacter jiangsuensis</name>
    <dbReference type="NCBI Taxonomy" id="1591085"/>
    <lineage>
        <taxon>Bacteria</taxon>
        <taxon>Pseudomonadati</taxon>
        <taxon>Bacteroidota</taxon>
        <taxon>Cytophagia</taxon>
        <taxon>Cytophagales</taxon>
        <taxon>Spirosomataceae</taxon>
        <taxon>Dyadobacter</taxon>
    </lineage>
</organism>
<proteinExistence type="predicted"/>
<sequence length="220" mass="24458">MKKLFLLLLPGMLFLAGRAEAQLQKGTAHFGATISADGSAMKSKGLSSAHQTKGSNNMHNISPSVQTGWMIRDNRMFGFEVNSYFAWRKITSKSTSDYKYIDNYSSVGLSPFIRHYKPINSKWALFLQSGVDGAYMWTKKEDSGITKKDNGFAAGVSAHPGIVYWVSPRFAIESDLQLLSLRLAYTDFNSSKNFNFKAGITSGIGNYFGVRAAWYLQKSN</sequence>
<name>A0A2P8G3X8_9BACT</name>
<protein>
    <recommendedName>
        <fullName evidence="4">Outer membrane protein with beta-barrel domain</fullName>
    </recommendedName>
</protein>
<evidence type="ECO:0000313" key="2">
    <source>
        <dbReference type="EMBL" id="PSL28679.1"/>
    </source>
</evidence>
<keyword evidence="1" id="KW-0732">Signal</keyword>
<dbReference type="Proteomes" id="UP000241964">
    <property type="component" value="Unassembled WGS sequence"/>
</dbReference>
<dbReference type="EMBL" id="PYAS01000006">
    <property type="protein sequence ID" value="PSL28679.1"/>
    <property type="molecule type" value="Genomic_DNA"/>
</dbReference>
<dbReference type="OrthoDB" id="945117at2"/>
<evidence type="ECO:0000313" key="3">
    <source>
        <dbReference type="Proteomes" id="UP000241964"/>
    </source>
</evidence>
<feature type="signal peptide" evidence="1">
    <location>
        <begin position="1"/>
        <end position="21"/>
    </location>
</feature>
<dbReference type="AlphaFoldDB" id="A0A2P8G3X8"/>
<reference evidence="2 3" key="1">
    <citation type="submission" date="2018-03" db="EMBL/GenBank/DDBJ databases">
        <title>Genomic Encyclopedia of Archaeal and Bacterial Type Strains, Phase II (KMG-II): from individual species to whole genera.</title>
        <authorList>
            <person name="Goeker M."/>
        </authorList>
    </citation>
    <scope>NUCLEOTIDE SEQUENCE [LARGE SCALE GENOMIC DNA]</scope>
    <source>
        <strain evidence="2 3">DSM 29057</strain>
    </source>
</reference>
<evidence type="ECO:0008006" key="4">
    <source>
        <dbReference type="Google" id="ProtNLM"/>
    </source>
</evidence>
<accession>A0A2P8G3X8</accession>
<comment type="caution">
    <text evidence="2">The sequence shown here is derived from an EMBL/GenBank/DDBJ whole genome shotgun (WGS) entry which is preliminary data.</text>
</comment>
<dbReference type="RefSeq" id="WP_106596120.1">
    <property type="nucleotide sequence ID" value="NZ_PYAS01000006.1"/>
</dbReference>
<feature type="chain" id="PRO_5015192784" description="Outer membrane protein with beta-barrel domain" evidence="1">
    <location>
        <begin position="22"/>
        <end position="220"/>
    </location>
</feature>